<protein>
    <submittedName>
        <fullName evidence="1">Uncharacterized protein</fullName>
    </submittedName>
</protein>
<proteinExistence type="predicted"/>
<reference evidence="1 2" key="1">
    <citation type="submission" date="2015-05" db="EMBL/GenBank/DDBJ databases">
        <title>Evolution of Trichinella species and genotypes.</title>
        <authorList>
            <person name="Korhonen P.K."/>
            <person name="Edoardo P."/>
            <person name="Giuseppe L.R."/>
            <person name="Gasser R.B."/>
        </authorList>
    </citation>
    <scope>NUCLEOTIDE SEQUENCE [LARGE SCALE GENOMIC DNA]</scope>
    <source>
        <strain evidence="1">ISS10</strain>
    </source>
</reference>
<dbReference type="OrthoDB" id="5936094at2759"/>
<comment type="caution">
    <text evidence="1">The sequence shown here is derived from an EMBL/GenBank/DDBJ whole genome shotgun (WGS) entry which is preliminary data.</text>
</comment>
<organism evidence="1 2">
    <name type="scientific">Trichinella nativa</name>
    <dbReference type="NCBI Taxonomy" id="6335"/>
    <lineage>
        <taxon>Eukaryota</taxon>
        <taxon>Metazoa</taxon>
        <taxon>Ecdysozoa</taxon>
        <taxon>Nematoda</taxon>
        <taxon>Enoplea</taxon>
        <taxon>Dorylaimia</taxon>
        <taxon>Trichinellida</taxon>
        <taxon>Trichinellidae</taxon>
        <taxon>Trichinella</taxon>
    </lineage>
</organism>
<dbReference type="Proteomes" id="UP000054721">
    <property type="component" value="Unassembled WGS sequence"/>
</dbReference>
<sequence>MQPAAGDSANETALVFRFSAISQEIRDPSTWDQAHCCFIIFSYILTLFLEKNRIFEISWAVDYAVFTFRSPAKSHWTQSDSCGKIAFKVDIIVVPINGLKLNIISMLTFPEICASNKQKKYKIKDMHHTNVRITGTIRRNPQITTISYKLIHLHMEKTTTVAEIVY</sequence>
<evidence type="ECO:0000313" key="2">
    <source>
        <dbReference type="Proteomes" id="UP000054721"/>
    </source>
</evidence>
<dbReference type="AlphaFoldDB" id="A0A0V1KME4"/>
<gene>
    <name evidence="1" type="ORF">T02_2161</name>
</gene>
<dbReference type="EMBL" id="JYDW01000458">
    <property type="protein sequence ID" value="KRZ48158.1"/>
    <property type="molecule type" value="Genomic_DNA"/>
</dbReference>
<evidence type="ECO:0000313" key="1">
    <source>
        <dbReference type="EMBL" id="KRZ48158.1"/>
    </source>
</evidence>
<keyword evidence="2" id="KW-1185">Reference proteome</keyword>
<accession>A0A0V1KME4</accession>
<name>A0A0V1KME4_9BILA</name>